<keyword evidence="5 6" id="KW-0472">Membrane</keyword>
<evidence type="ECO:0000256" key="6">
    <source>
        <dbReference type="SAM" id="Phobius"/>
    </source>
</evidence>
<dbReference type="KEGG" id="cni:Calni_1114"/>
<dbReference type="Gene3D" id="1.10.3730.20">
    <property type="match status" value="1"/>
</dbReference>
<feature type="transmembrane region" description="Helical" evidence="6">
    <location>
        <begin position="91"/>
        <end position="112"/>
    </location>
</feature>
<keyword evidence="3 6" id="KW-0812">Transmembrane</keyword>
<evidence type="ECO:0000256" key="1">
    <source>
        <dbReference type="ARBA" id="ARBA00004651"/>
    </source>
</evidence>
<evidence type="ECO:0000256" key="5">
    <source>
        <dbReference type="ARBA" id="ARBA00023136"/>
    </source>
</evidence>
<feature type="transmembrane region" description="Helical" evidence="6">
    <location>
        <begin position="214"/>
        <end position="232"/>
    </location>
</feature>
<evidence type="ECO:0000256" key="3">
    <source>
        <dbReference type="ARBA" id="ARBA00022692"/>
    </source>
</evidence>
<dbReference type="RefSeq" id="WP_013451237.1">
    <property type="nucleotide sequence ID" value="NC_014758.1"/>
</dbReference>
<keyword evidence="2" id="KW-1003">Cell membrane</keyword>
<accession>E4TIH7</accession>
<gene>
    <name evidence="8" type="ordered locus">Calni_1114</name>
</gene>
<sequence precursor="true">MSYLLLVGAALFWSGNFVLSRGINELVPPIALGFWRWLIAGVILLPFSAKYLWRDLEVIKKGFLYFNLLAFLGVTCFNTLIYTAVHYTTAINAVLVNSFVPILILLVSLIIYREKPIINQISGIIISTLGIMIIMVRGSVDGILNFKFNPGDILVFIAALTWALYTVLLKSLPKEIHPLSFLQGIIILGLLYMFPFYILEYSIKGGFELNSKTIVSIGYVAIFASVVAFIFWNRAVRDLGANRAGPFIHLMPVFGTILAIIFLGEKLYFFHLIGISLVFFGILLTNKKVKR</sequence>
<dbReference type="PANTHER" id="PTHR32322:SF18">
    <property type="entry name" value="S-ADENOSYLMETHIONINE_S-ADENOSYLHOMOCYSTEINE TRANSPORTER"/>
    <property type="match status" value="1"/>
</dbReference>
<feature type="transmembrane region" description="Helical" evidence="6">
    <location>
        <begin position="121"/>
        <end position="140"/>
    </location>
</feature>
<dbReference type="InterPro" id="IPR037185">
    <property type="entry name" value="EmrE-like"/>
</dbReference>
<dbReference type="OrthoDB" id="5186724at2"/>
<name>E4TIH7_CALNY</name>
<reference evidence="8 9" key="2">
    <citation type="journal article" date="2011" name="Stand. Genomic Sci.">
        <title>Complete genome sequence of Calditerrivibrio nitroreducens type strain (Yu37-1).</title>
        <authorList>
            <person name="Pitluck S."/>
            <person name="Sikorski J."/>
            <person name="Zeytun A."/>
            <person name="Lapidus A."/>
            <person name="Nolan M."/>
            <person name="Lucas S."/>
            <person name="Hammon N."/>
            <person name="Deshpande S."/>
            <person name="Cheng J.F."/>
            <person name="Tapia R."/>
            <person name="Han C."/>
            <person name="Goodwin L."/>
            <person name="Liolios K."/>
            <person name="Pagani I."/>
            <person name="Ivanova N."/>
            <person name="Mavromatis K."/>
            <person name="Pati A."/>
            <person name="Chen A."/>
            <person name="Palaniappan K."/>
            <person name="Hauser L."/>
            <person name="Chang Y.J."/>
            <person name="Jeffries C.D."/>
            <person name="Detter J.C."/>
            <person name="Brambilla E."/>
            <person name="Djao O.D."/>
            <person name="Rohde M."/>
            <person name="Spring S."/>
            <person name="Goker M."/>
            <person name="Woyke T."/>
            <person name="Bristow J."/>
            <person name="Eisen J.A."/>
            <person name="Markowitz V."/>
            <person name="Hugenholtz P."/>
            <person name="Kyrpides N.C."/>
            <person name="Klenk H.P."/>
            <person name="Land M."/>
        </authorList>
    </citation>
    <scope>NUCLEOTIDE SEQUENCE [LARGE SCALE GENOMIC DNA]</scope>
    <source>
        <strain evidence="9">DSM 19672 / NBRC 101217 / Yu37-1</strain>
    </source>
</reference>
<feature type="transmembrane region" description="Helical" evidence="6">
    <location>
        <begin position="64"/>
        <end position="85"/>
    </location>
</feature>
<feature type="domain" description="EamA" evidence="7">
    <location>
        <begin position="150"/>
        <end position="286"/>
    </location>
</feature>
<feature type="transmembrane region" description="Helical" evidence="6">
    <location>
        <begin position="152"/>
        <end position="169"/>
    </location>
</feature>
<evidence type="ECO:0000256" key="2">
    <source>
        <dbReference type="ARBA" id="ARBA00022475"/>
    </source>
</evidence>
<dbReference type="Pfam" id="PF00892">
    <property type="entry name" value="EamA"/>
    <property type="match status" value="2"/>
</dbReference>
<feature type="transmembrane region" description="Helical" evidence="6">
    <location>
        <begin position="244"/>
        <end position="262"/>
    </location>
</feature>
<dbReference type="AlphaFoldDB" id="E4TIH7"/>
<evidence type="ECO:0000313" key="8">
    <source>
        <dbReference type="EMBL" id="ADR19025.1"/>
    </source>
</evidence>
<feature type="transmembrane region" description="Helical" evidence="6">
    <location>
        <begin position="268"/>
        <end position="285"/>
    </location>
</feature>
<dbReference type="STRING" id="768670.Calni_1114"/>
<dbReference type="eggNOG" id="COG0697">
    <property type="taxonomic scope" value="Bacteria"/>
</dbReference>
<dbReference type="GO" id="GO:0005886">
    <property type="term" value="C:plasma membrane"/>
    <property type="evidence" value="ECO:0007669"/>
    <property type="project" value="UniProtKB-SubCell"/>
</dbReference>
<keyword evidence="4 6" id="KW-1133">Transmembrane helix</keyword>
<keyword evidence="9" id="KW-1185">Reference proteome</keyword>
<dbReference type="InterPro" id="IPR050638">
    <property type="entry name" value="AA-Vitamin_Transporters"/>
</dbReference>
<dbReference type="Proteomes" id="UP000007039">
    <property type="component" value="Chromosome"/>
</dbReference>
<dbReference type="HOGENOM" id="CLU_033863_4_4_0"/>
<dbReference type="SUPFAM" id="SSF103481">
    <property type="entry name" value="Multidrug resistance efflux transporter EmrE"/>
    <property type="match status" value="2"/>
</dbReference>
<evidence type="ECO:0000256" key="4">
    <source>
        <dbReference type="ARBA" id="ARBA00022989"/>
    </source>
</evidence>
<dbReference type="InterPro" id="IPR000620">
    <property type="entry name" value="EamA_dom"/>
</dbReference>
<proteinExistence type="predicted"/>
<protein>
    <recommendedName>
        <fullName evidence="7">EamA domain-containing protein</fullName>
    </recommendedName>
</protein>
<feature type="domain" description="EamA" evidence="7">
    <location>
        <begin position="2"/>
        <end position="135"/>
    </location>
</feature>
<evidence type="ECO:0000259" key="7">
    <source>
        <dbReference type="Pfam" id="PF00892"/>
    </source>
</evidence>
<dbReference type="EMBL" id="CP002347">
    <property type="protein sequence ID" value="ADR19025.1"/>
    <property type="molecule type" value="Genomic_DNA"/>
</dbReference>
<feature type="transmembrane region" description="Helical" evidence="6">
    <location>
        <begin position="181"/>
        <end position="199"/>
    </location>
</feature>
<organism evidence="8 9">
    <name type="scientific">Calditerrivibrio nitroreducens (strain DSM 19672 / NBRC 101217 / Yu37-1)</name>
    <dbReference type="NCBI Taxonomy" id="768670"/>
    <lineage>
        <taxon>Bacteria</taxon>
        <taxon>Pseudomonadati</taxon>
        <taxon>Deferribacterota</taxon>
        <taxon>Deferribacteres</taxon>
        <taxon>Deferribacterales</taxon>
        <taxon>Calditerrivibrionaceae</taxon>
    </lineage>
</organism>
<feature type="transmembrane region" description="Helical" evidence="6">
    <location>
        <begin position="30"/>
        <end position="52"/>
    </location>
</feature>
<reference key="1">
    <citation type="submission" date="2010-11" db="EMBL/GenBank/DDBJ databases">
        <title>The complete genome of chromosome of Calditerrivibrio nitroreducens DSM 19672.</title>
        <authorList>
            <consortium name="US DOE Joint Genome Institute (JGI-PGF)"/>
            <person name="Lucas S."/>
            <person name="Copeland A."/>
            <person name="Lapidus A."/>
            <person name="Bruce D."/>
            <person name="Goodwin L."/>
            <person name="Pitluck S."/>
            <person name="Kyrpides N."/>
            <person name="Mavromatis K."/>
            <person name="Ivanova N."/>
            <person name="Mikhailova N."/>
            <person name="Zeytun A."/>
            <person name="Brettin T."/>
            <person name="Detter J.C."/>
            <person name="Tapia R."/>
            <person name="Han C."/>
            <person name="Land M."/>
            <person name="Hauser L."/>
            <person name="Markowitz V."/>
            <person name="Cheng J.-F."/>
            <person name="Hugenholtz P."/>
            <person name="Woyke T."/>
            <person name="Wu D."/>
            <person name="Spring S."/>
            <person name="Schroeder M."/>
            <person name="Brambilla E."/>
            <person name="Klenk H.-P."/>
            <person name="Eisen J.A."/>
        </authorList>
    </citation>
    <scope>NUCLEOTIDE SEQUENCE [LARGE SCALE GENOMIC DNA]</scope>
    <source>
        <strain>DSM 19672</strain>
    </source>
</reference>
<comment type="subcellular location">
    <subcellularLocation>
        <location evidence="1">Cell membrane</location>
        <topology evidence="1">Multi-pass membrane protein</topology>
    </subcellularLocation>
</comment>
<dbReference type="PANTHER" id="PTHR32322">
    <property type="entry name" value="INNER MEMBRANE TRANSPORTER"/>
    <property type="match status" value="1"/>
</dbReference>
<evidence type="ECO:0000313" key="9">
    <source>
        <dbReference type="Proteomes" id="UP000007039"/>
    </source>
</evidence>